<dbReference type="InterPro" id="IPR014898">
    <property type="entry name" value="Znf_C2H2_LYAR"/>
</dbReference>
<comment type="similarity">
    <text evidence="7">Belongs to the UPF0743 family.</text>
</comment>
<dbReference type="RefSeq" id="XP_016758412.1">
    <property type="nucleotide sequence ID" value="XM_016906710.1"/>
</dbReference>
<dbReference type="GeneID" id="27903847"/>
<keyword evidence="5" id="KW-0862">Zinc</keyword>
<reference evidence="11 12" key="1">
    <citation type="journal article" date="2012" name="PLoS Pathog.">
        <title>Diverse lifestyles and strategies of plant pathogenesis encoded in the genomes of eighteen Dothideomycetes fungi.</title>
        <authorList>
            <person name="Ohm R.A."/>
            <person name="Feau N."/>
            <person name="Henrissat B."/>
            <person name="Schoch C.L."/>
            <person name="Horwitz B.A."/>
            <person name="Barry K.W."/>
            <person name="Condon B.J."/>
            <person name="Copeland A.C."/>
            <person name="Dhillon B."/>
            <person name="Glaser F."/>
            <person name="Hesse C.N."/>
            <person name="Kosti I."/>
            <person name="LaButti K."/>
            <person name="Lindquist E.A."/>
            <person name="Lucas S."/>
            <person name="Salamov A.A."/>
            <person name="Bradshaw R.E."/>
            <person name="Ciuffetti L."/>
            <person name="Hamelin R.C."/>
            <person name="Kema G.H.J."/>
            <person name="Lawrence C."/>
            <person name="Scott J.A."/>
            <person name="Spatafora J.W."/>
            <person name="Turgeon B.G."/>
            <person name="de Wit P.J.G.M."/>
            <person name="Zhong S."/>
            <person name="Goodwin S.B."/>
            <person name="Grigoriev I.V."/>
        </authorList>
    </citation>
    <scope>NUCLEOTIDE SEQUENCE [LARGE SCALE GENOMIC DNA]</scope>
    <source>
        <strain evidence="11 12">SO2202</strain>
    </source>
</reference>
<keyword evidence="12" id="KW-1185">Reference proteome</keyword>
<feature type="compositionally biased region" description="Basic and acidic residues" evidence="9">
    <location>
        <begin position="316"/>
        <end position="331"/>
    </location>
</feature>
<evidence type="ECO:0000256" key="7">
    <source>
        <dbReference type="ARBA" id="ARBA00061084"/>
    </source>
</evidence>
<dbReference type="PROSITE" id="PS51804">
    <property type="entry name" value="ZF_C2HC_LYAR"/>
    <property type="match status" value="1"/>
</dbReference>
<dbReference type="OMA" id="CMVHFYG"/>
<keyword evidence="3" id="KW-0677">Repeat</keyword>
<dbReference type="Gene3D" id="3.30.1490.490">
    <property type="match status" value="1"/>
</dbReference>
<accession>M3AW26</accession>
<dbReference type="eggNOG" id="KOG2186">
    <property type="taxonomic scope" value="Eukaryota"/>
</dbReference>
<evidence type="ECO:0000256" key="4">
    <source>
        <dbReference type="ARBA" id="ARBA00022771"/>
    </source>
</evidence>
<protein>
    <recommendedName>
        <fullName evidence="10">Zinc finger C2H2 LYAR-type domain-containing protein</fullName>
    </recommendedName>
</protein>
<evidence type="ECO:0000256" key="8">
    <source>
        <dbReference type="PROSITE-ProRule" id="PRU01145"/>
    </source>
</evidence>
<dbReference type="InterPro" id="IPR039999">
    <property type="entry name" value="LYAR"/>
</dbReference>
<evidence type="ECO:0000256" key="3">
    <source>
        <dbReference type="ARBA" id="ARBA00022737"/>
    </source>
</evidence>
<feature type="compositionally biased region" description="Basic and acidic residues" evidence="9">
    <location>
        <begin position="379"/>
        <end position="391"/>
    </location>
</feature>
<feature type="compositionally biased region" description="Basic and acidic residues" evidence="9">
    <location>
        <begin position="344"/>
        <end position="372"/>
    </location>
</feature>
<evidence type="ECO:0000256" key="9">
    <source>
        <dbReference type="SAM" id="MobiDB-lite"/>
    </source>
</evidence>
<gene>
    <name evidence="11" type="ORF">SEPMUDRAFT_151273</name>
</gene>
<feature type="region of interest" description="Disordered" evidence="9">
    <location>
        <begin position="149"/>
        <end position="179"/>
    </location>
</feature>
<evidence type="ECO:0000256" key="6">
    <source>
        <dbReference type="ARBA" id="ARBA00023242"/>
    </source>
</evidence>
<dbReference type="GO" id="GO:0003677">
    <property type="term" value="F:DNA binding"/>
    <property type="evidence" value="ECO:0007669"/>
    <property type="project" value="InterPro"/>
</dbReference>
<proteinExistence type="inferred from homology"/>
<keyword evidence="2" id="KW-0479">Metal-binding</keyword>
<dbReference type="SUPFAM" id="SSF57667">
    <property type="entry name" value="beta-beta-alpha zinc fingers"/>
    <property type="match status" value="2"/>
</dbReference>
<dbReference type="GO" id="GO:0000122">
    <property type="term" value="P:negative regulation of transcription by RNA polymerase II"/>
    <property type="evidence" value="ECO:0007669"/>
    <property type="project" value="TreeGrafter"/>
</dbReference>
<dbReference type="PANTHER" id="PTHR13100:SF10">
    <property type="entry name" value="CELL GROWTH-REGULATING NUCLEOLAR PROTEIN"/>
    <property type="match status" value="1"/>
</dbReference>
<evidence type="ECO:0000259" key="10">
    <source>
        <dbReference type="Pfam" id="PF08790"/>
    </source>
</evidence>
<dbReference type="GO" id="GO:0006364">
    <property type="term" value="P:rRNA processing"/>
    <property type="evidence" value="ECO:0007669"/>
    <property type="project" value="TreeGrafter"/>
</dbReference>
<dbReference type="AlphaFoldDB" id="M3AW26"/>
<dbReference type="STRING" id="692275.M3AW26"/>
<feature type="region of interest" description="Disordered" evidence="9">
    <location>
        <begin position="60"/>
        <end position="89"/>
    </location>
</feature>
<dbReference type="InterPro" id="IPR036236">
    <property type="entry name" value="Znf_C2H2_sf"/>
</dbReference>
<evidence type="ECO:0000256" key="1">
    <source>
        <dbReference type="ARBA" id="ARBA00004123"/>
    </source>
</evidence>
<dbReference type="Proteomes" id="UP000016931">
    <property type="component" value="Unassembled WGS sequence"/>
</dbReference>
<sequence>MVSFSCEGCGDVLTKKKLSTHYNRCWAPVTCLDCMTTFADGAFQSHTSCVSEAQKYQGNLYRDKDNNKGNKSNKGEKRKSVNGNSQAMIPRSAYVEDAQEGDESNAVAVIDVPPRAPTPPPAPESAAELEGINVFDFLVSDATPRAAHLGAPDERKMLEQTTPYGNGGDSQYSQYSQYSNGDGSQYLKYGFSYGNAPLPATMERYDSYNNLTESQQFFTTPANKEHRKQKKDRGTVEKSDKKRKRNVEELDLSSAKRPVSRGDHSMLDAPPSTGGRTLHSGLTGGLQRLVTDPVYYEDDRIDAGPTPISPIKRSKREKERDDRKSTKDERRKSSHVSYASTKEPSGKEERNQRSRSPEYTRRQEKHERSDRHEKHRRSQRDDSMSSLDRSHASSRRSKAIEYLDRPSSVQPVANNAVMSYSDRAEMFLSFVNKGPESQHGLSMNKVLKRYHRERDLLRSDEKEEEDKELWKSLRLRRNSRGEIVLFM</sequence>
<dbReference type="OrthoDB" id="21474at2759"/>
<dbReference type="FunFam" id="3.30.1490.490:FF:000001">
    <property type="entry name" value="cell growth-regulating nucleolar protein-like"/>
    <property type="match status" value="1"/>
</dbReference>
<evidence type="ECO:0000313" key="11">
    <source>
        <dbReference type="EMBL" id="EMF10291.1"/>
    </source>
</evidence>
<feature type="region of interest" description="Disordered" evidence="9">
    <location>
        <begin position="298"/>
        <end position="406"/>
    </location>
</feature>
<dbReference type="EMBL" id="KB456268">
    <property type="protein sequence ID" value="EMF10291.1"/>
    <property type="molecule type" value="Genomic_DNA"/>
</dbReference>
<dbReference type="HOGENOM" id="CLU_024874_1_0_1"/>
<evidence type="ECO:0000256" key="2">
    <source>
        <dbReference type="ARBA" id="ARBA00022723"/>
    </source>
</evidence>
<dbReference type="GO" id="GO:0008270">
    <property type="term" value="F:zinc ion binding"/>
    <property type="evidence" value="ECO:0007669"/>
    <property type="project" value="UniProtKB-KW"/>
</dbReference>
<name>M3AW26_SPHMS</name>
<evidence type="ECO:0000313" key="12">
    <source>
        <dbReference type="Proteomes" id="UP000016931"/>
    </source>
</evidence>
<keyword evidence="4 8" id="KW-0863">Zinc-finger</keyword>
<dbReference type="Pfam" id="PF08790">
    <property type="entry name" value="zf-LYAR"/>
    <property type="match status" value="1"/>
</dbReference>
<dbReference type="GO" id="GO:0005730">
    <property type="term" value="C:nucleolus"/>
    <property type="evidence" value="ECO:0007669"/>
    <property type="project" value="TreeGrafter"/>
</dbReference>
<feature type="compositionally biased region" description="Basic and acidic residues" evidence="9">
    <location>
        <begin position="61"/>
        <end position="79"/>
    </location>
</feature>
<feature type="compositionally biased region" description="Low complexity" evidence="9">
    <location>
        <begin position="169"/>
        <end position="179"/>
    </location>
</feature>
<feature type="region of interest" description="Disordered" evidence="9">
    <location>
        <begin position="217"/>
        <end position="285"/>
    </location>
</feature>
<comment type="subcellular location">
    <subcellularLocation>
        <location evidence="1">Nucleus</location>
    </subcellularLocation>
</comment>
<evidence type="ECO:0000256" key="5">
    <source>
        <dbReference type="ARBA" id="ARBA00022833"/>
    </source>
</evidence>
<organism evidence="11 12">
    <name type="scientific">Sphaerulina musiva (strain SO2202)</name>
    <name type="common">Poplar stem canker fungus</name>
    <name type="synonym">Septoria musiva</name>
    <dbReference type="NCBI Taxonomy" id="692275"/>
    <lineage>
        <taxon>Eukaryota</taxon>
        <taxon>Fungi</taxon>
        <taxon>Dikarya</taxon>
        <taxon>Ascomycota</taxon>
        <taxon>Pezizomycotina</taxon>
        <taxon>Dothideomycetes</taxon>
        <taxon>Dothideomycetidae</taxon>
        <taxon>Mycosphaerellales</taxon>
        <taxon>Mycosphaerellaceae</taxon>
        <taxon>Sphaerulina</taxon>
    </lineage>
</organism>
<keyword evidence="6" id="KW-0539">Nucleus</keyword>
<feature type="domain" description="Zinc finger C2H2 LYAR-type" evidence="10">
    <location>
        <begin position="29"/>
        <end position="56"/>
    </location>
</feature>
<dbReference type="PANTHER" id="PTHR13100">
    <property type="entry name" value="CELL GROWTH-REGULATING NUCLEOLAR PROTEIN LYAR"/>
    <property type="match status" value="1"/>
</dbReference>